<reference evidence="2 3" key="1">
    <citation type="submission" date="2020-08" db="EMBL/GenBank/DDBJ databases">
        <title>Genomic Encyclopedia of Type Strains, Phase III (KMG-III): the genomes of soil and plant-associated and newly described type strains.</title>
        <authorList>
            <person name="Whitman W."/>
        </authorList>
    </citation>
    <scope>NUCLEOTIDE SEQUENCE [LARGE SCALE GENOMIC DNA]</scope>
    <source>
        <strain evidence="2 3">CECT 8075</strain>
    </source>
</reference>
<dbReference type="AlphaFoldDB" id="A0A7W5E0H6"/>
<evidence type="ECO:0008006" key="4">
    <source>
        <dbReference type="Google" id="ProtNLM"/>
    </source>
</evidence>
<accession>A0A7W5E0H6</accession>
<feature type="signal peptide" evidence="1">
    <location>
        <begin position="1"/>
        <end position="21"/>
    </location>
</feature>
<name>A0A7W5E0H6_9BACT</name>
<comment type="caution">
    <text evidence="2">The sequence shown here is derived from an EMBL/GenBank/DDBJ whole genome shotgun (WGS) entry which is preliminary data.</text>
</comment>
<evidence type="ECO:0000256" key="1">
    <source>
        <dbReference type="SAM" id="SignalP"/>
    </source>
</evidence>
<sequence>MTRFLFSLAALCLFTATTVSADETSKGLCAGDNISMFLVTKVAGAEDDGVETGATTCYRCKYGQRPMVMVFTRSADGKVAEFVKELDSTVAKHSDDQLKGLVTLIGGESDKLTGQAKEIAGKVAAKHVPIVVAKDTDNGPASYKLDDSTAVTVVLVNHSQVVARHDFAADAIDSAAVMTQVNEMLN</sequence>
<gene>
    <name evidence="2" type="ORF">FHS27_003753</name>
</gene>
<protein>
    <recommendedName>
        <fullName evidence="4">Secreted protein</fullName>
    </recommendedName>
</protein>
<dbReference type="Proteomes" id="UP000536179">
    <property type="component" value="Unassembled WGS sequence"/>
</dbReference>
<feature type="chain" id="PRO_5030702186" description="Secreted protein" evidence="1">
    <location>
        <begin position="22"/>
        <end position="186"/>
    </location>
</feature>
<keyword evidence="3" id="KW-1185">Reference proteome</keyword>
<proteinExistence type="predicted"/>
<keyword evidence="1" id="KW-0732">Signal</keyword>
<organism evidence="2 3">
    <name type="scientific">Aporhodopirellula rubra</name>
    <dbReference type="NCBI Taxonomy" id="980271"/>
    <lineage>
        <taxon>Bacteria</taxon>
        <taxon>Pseudomonadati</taxon>
        <taxon>Planctomycetota</taxon>
        <taxon>Planctomycetia</taxon>
        <taxon>Pirellulales</taxon>
        <taxon>Pirellulaceae</taxon>
        <taxon>Aporhodopirellula</taxon>
    </lineage>
</organism>
<dbReference type="RefSeq" id="WP_184306193.1">
    <property type="nucleotide sequence ID" value="NZ_JACHXU010000013.1"/>
</dbReference>
<evidence type="ECO:0000313" key="2">
    <source>
        <dbReference type="EMBL" id="MBB3207926.1"/>
    </source>
</evidence>
<evidence type="ECO:0000313" key="3">
    <source>
        <dbReference type="Proteomes" id="UP000536179"/>
    </source>
</evidence>
<dbReference type="EMBL" id="JACHXU010000013">
    <property type="protein sequence ID" value="MBB3207926.1"/>
    <property type="molecule type" value="Genomic_DNA"/>
</dbReference>